<keyword evidence="2" id="KW-1185">Reference proteome</keyword>
<dbReference type="InterPro" id="IPR023213">
    <property type="entry name" value="CAT-like_dom_sf"/>
</dbReference>
<evidence type="ECO:0000313" key="1">
    <source>
        <dbReference type="EMBL" id="MDT0271175.1"/>
    </source>
</evidence>
<dbReference type="Gene3D" id="3.30.559.10">
    <property type="entry name" value="Chloramphenicol acetyltransferase-like domain"/>
    <property type="match status" value="1"/>
</dbReference>
<evidence type="ECO:0000313" key="2">
    <source>
        <dbReference type="Proteomes" id="UP001183410"/>
    </source>
</evidence>
<dbReference type="RefSeq" id="WP_311671162.1">
    <property type="nucleotide sequence ID" value="NZ_JAVREO010000320.1"/>
</dbReference>
<comment type="caution">
    <text evidence="1">The sequence shown here is derived from an EMBL/GenBank/DDBJ whole genome shotgun (WGS) entry which is preliminary data.</text>
</comment>
<proteinExistence type="predicted"/>
<gene>
    <name evidence="1" type="ORF">RM844_33395</name>
</gene>
<name>A0ABU2K1V1_9ACTN</name>
<dbReference type="EMBL" id="JAVREO010000320">
    <property type="protein sequence ID" value="MDT0271175.1"/>
    <property type="molecule type" value="Genomic_DNA"/>
</dbReference>
<dbReference type="SUPFAM" id="SSF52777">
    <property type="entry name" value="CoA-dependent acyltransferases"/>
    <property type="match status" value="1"/>
</dbReference>
<feature type="non-terminal residue" evidence="1">
    <location>
        <position position="80"/>
    </location>
</feature>
<sequence length="80" mass="8610">MPVADRVSRVDASGLVEEQLSALARSEAVRLRDGLDPGAGVVWGMVWLDRGPGESGLLVWVVHHLVVDGVSWRVLLPDLA</sequence>
<protein>
    <recommendedName>
        <fullName evidence="3">Condensation domain-containing protein</fullName>
    </recommendedName>
</protein>
<accession>A0ABU2K1V1</accession>
<organism evidence="1 2">
    <name type="scientific">Streptomyces chisholmiae</name>
    <dbReference type="NCBI Taxonomy" id="3075540"/>
    <lineage>
        <taxon>Bacteria</taxon>
        <taxon>Bacillati</taxon>
        <taxon>Actinomycetota</taxon>
        <taxon>Actinomycetes</taxon>
        <taxon>Kitasatosporales</taxon>
        <taxon>Streptomycetaceae</taxon>
        <taxon>Streptomyces</taxon>
    </lineage>
</organism>
<reference evidence="2" key="1">
    <citation type="submission" date="2023-07" db="EMBL/GenBank/DDBJ databases">
        <title>30 novel species of actinomycetes from the DSMZ collection.</title>
        <authorList>
            <person name="Nouioui I."/>
        </authorList>
    </citation>
    <scope>NUCLEOTIDE SEQUENCE [LARGE SCALE GENOMIC DNA]</scope>
    <source>
        <strain evidence="2">DSM 44915</strain>
    </source>
</reference>
<evidence type="ECO:0008006" key="3">
    <source>
        <dbReference type="Google" id="ProtNLM"/>
    </source>
</evidence>
<dbReference type="Proteomes" id="UP001183410">
    <property type="component" value="Unassembled WGS sequence"/>
</dbReference>